<name>A0A085N037_9BILA</name>
<evidence type="ECO:0000313" key="1">
    <source>
        <dbReference type="EMBL" id="KFD62833.1"/>
    </source>
</evidence>
<dbReference type="Proteomes" id="UP000030758">
    <property type="component" value="Unassembled WGS sequence"/>
</dbReference>
<reference evidence="1" key="1">
    <citation type="journal article" date="2014" name="Nat. Genet.">
        <title>Genome and transcriptome of the porcine whipworm Trichuris suis.</title>
        <authorList>
            <person name="Jex A.R."/>
            <person name="Nejsum P."/>
            <person name="Schwarz E.M."/>
            <person name="Hu L."/>
            <person name="Young N.D."/>
            <person name="Hall R.S."/>
            <person name="Korhonen P.K."/>
            <person name="Liao S."/>
            <person name="Thamsborg S."/>
            <person name="Xia J."/>
            <person name="Xu P."/>
            <person name="Wang S."/>
            <person name="Scheerlinck J.P."/>
            <person name="Hofmann A."/>
            <person name="Sternberg P.W."/>
            <person name="Wang J."/>
            <person name="Gasser R.B."/>
        </authorList>
    </citation>
    <scope>NUCLEOTIDE SEQUENCE [LARGE SCALE GENOMIC DNA]</scope>
    <source>
        <strain evidence="1">DCEP-RM93F</strain>
    </source>
</reference>
<dbReference type="EMBL" id="KL367587">
    <property type="protein sequence ID" value="KFD62833.1"/>
    <property type="molecule type" value="Genomic_DNA"/>
</dbReference>
<organism evidence="1">
    <name type="scientific">Trichuris suis</name>
    <name type="common">pig whipworm</name>
    <dbReference type="NCBI Taxonomy" id="68888"/>
    <lineage>
        <taxon>Eukaryota</taxon>
        <taxon>Metazoa</taxon>
        <taxon>Ecdysozoa</taxon>
        <taxon>Nematoda</taxon>
        <taxon>Enoplea</taxon>
        <taxon>Dorylaimia</taxon>
        <taxon>Trichinellida</taxon>
        <taxon>Trichuridae</taxon>
        <taxon>Trichuris</taxon>
    </lineage>
</organism>
<dbReference type="AlphaFoldDB" id="A0A085N037"/>
<gene>
    <name evidence="1" type="ORF">M514_25021</name>
</gene>
<protein>
    <submittedName>
        <fullName evidence="1">Uncharacterized protein</fullName>
    </submittedName>
</protein>
<proteinExistence type="predicted"/>
<sequence length="90" mass="9898">MDREGSFLPAATSKALVTDCGKLNEVCTAEALKGSAFKNAQWWNAEKQLEVPDDPVPAPLPSWLTSSTEIKRSLIREEGTYQLIYDGNVV</sequence>
<accession>A0A085N037</accession>